<dbReference type="Proteomes" id="UP000502823">
    <property type="component" value="Unassembled WGS sequence"/>
</dbReference>
<dbReference type="EMBL" id="BLKM01004509">
    <property type="protein sequence ID" value="GFG31568.1"/>
    <property type="molecule type" value="Genomic_DNA"/>
</dbReference>
<keyword evidence="2" id="KW-1185">Reference proteome</keyword>
<evidence type="ECO:0000313" key="2">
    <source>
        <dbReference type="Proteomes" id="UP000502823"/>
    </source>
</evidence>
<feature type="non-terminal residue" evidence="1">
    <location>
        <position position="1"/>
    </location>
</feature>
<organism evidence="1 2">
    <name type="scientific">Coptotermes formosanus</name>
    <name type="common">Formosan subterranean termite</name>
    <dbReference type="NCBI Taxonomy" id="36987"/>
    <lineage>
        <taxon>Eukaryota</taxon>
        <taxon>Metazoa</taxon>
        <taxon>Ecdysozoa</taxon>
        <taxon>Arthropoda</taxon>
        <taxon>Hexapoda</taxon>
        <taxon>Insecta</taxon>
        <taxon>Pterygota</taxon>
        <taxon>Neoptera</taxon>
        <taxon>Polyneoptera</taxon>
        <taxon>Dictyoptera</taxon>
        <taxon>Blattodea</taxon>
        <taxon>Blattoidea</taxon>
        <taxon>Termitoidae</taxon>
        <taxon>Rhinotermitidae</taxon>
        <taxon>Coptotermes</taxon>
    </lineage>
</organism>
<dbReference type="AlphaFoldDB" id="A0A6L2PLY6"/>
<evidence type="ECO:0008006" key="3">
    <source>
        <dbReference type="Google" id="ProtNLM"/>
    </source>
</evidence>
<proteinExistence type="predicted"/>
<dbReference type="OrthoDB" id="2668416at2759"/>
<protein>
    <recommendedName>
        <fullName evidence="3">Transposase Helix-turn-helix domain-containing protein</fullName>
    </recommendedName>
</protein>
<accession>A0A6L2PLY6</accession>
<dbReference type="InParanoid" id="A0A6L2PLY6"/>
<evidence type="ECO:0000313" key="1">
    <source>
        <dbReference type="EMBL" id="GFG31568.1"/>
    </source>
</evidence>
<comment type="caution">
    <text evidence="1">The sequence shown here is derived from an EMBL/GenBank/DDBJ whole genome shotgun (WGS) entry which is preliminary data.</text>
</comment>
<sequence>AATAYIILSKKEKQRRKHKVWVRPRLQEGNEYGVLHLMNSLIKDGLLSGHITEGHIQNFIHISSSDLEWLLSRVEPLIRKADTNYRAAISSLERLLLTLKFLARGDSFTFLRYLFRISKQAIYKIVTEVFDAVVSVLQDQVQVSSVLFYGNTLPDEVKVCF</sequence>
<name>A0A6L2PLY6_COPFO</name>
<gene>
    <name evidence="1" type="ORF">Cfor_01506</name>
</gene>
<reference evidence="2" key="1">
    <citation type="submission" date="2020-01" db="EMBL/GenBank/DDBJ databases">
        <title>Draft genome sequence of the Termite Coptotermes fromosanus.</title>
        <authorList>
            <person name="Itakura S."/>
            <person name="Yosikawa Y."/>
            <person name="Umezawa K."/>
        </authorList>
    </citation>
    <scope>NUCLEOTIDE SEQUENCE [LARGE SCALE GENOMIC DNA]</scope>
</reference>